<evidence type="ECO:0000313" key="1">
    <source>
        <dbReference type="Proteomes" id="UP000790787"/>
    </source>
</evidence>
<organism evidence="1 2">
    <name type="scientific">Nicotiana tabacum</name>
    <name type="common">Common tobacco</name>
    <dbReference type="NCBI Taxonomy" id="4097"/>
    <lineage>
        <taxon>Eukaryota</taxon>
        <taxon>Viridiplantae</taxon>
        <taxon>Streptophyta</taxon>
        <taxon>Embryophyta</taxon>
        <taxon>Tracheophyta</taxon>
        <taxon>Spermatophyta</taxon>
        <taxon>Magnoliopsida</taxon>
        <taxon>eudicotyledons</taxon>
        <taxon>Gunneridae</taxon>
        <taxon>Pentapetalae</taxon>
        <taxon>asterids</taxon>
        <taxon>lamiids</taxon>
        <taxon>Solanales</taxon>
        <taxon>Solanaceae</taxon>
        <taxon>Nicotianoideae</taxon>
        <taxon>Nicotianeae</taxon>
        <taxon>Nicotiana</taxon>
    </lineage>
</organism>
<evidence type="ECO:0000313" key="2">
    <source>
        <dbReference type="RefSeq" id="XP_075087841.1"/>
    </source>
</evidence>
<protein>
    <submittedName>
        <fullName evidence="2">Uncharacterized protein LOC142169819</fullName>
    </submittedName>
</protein>
<accession>A0AC58SS92</accession>
<proteinExistence type="predicted"/>
<reference evidence="1" key="1">
    <citation type="journal article" date="2014" name="Nat. Commun.">
        <title>The tobacco genome sequence and its comparison with those of tomato and potato.</title>
        <authorList>
            <person name="Sierro N."/>
            <person name="Battey J.N."/>
            <person name="Ouadi S."/>
            <person name="Bakaher N."/>
            <person name="Bovet L."/>
            <person name="Willig A."/>
            <person name="Goepfert S."/>
            <person name="Peitsch M.C."/>
            <person name="Ivanov N.V."/>
        </authorList>
    </citation>
    <scope>NUCLEOTIDE SEQUENCE [LARGE SCALE GENOMIC DNA]</scope>
</reference>
<dbReference type="Proteomes" id="UP000790787">
    <property type="component" value="Chromosome 15"/>
</dbReference>
<dbReference type="RefSeq" id="XP_075087841.1">
    <property type="nucleotide sequence ID" value="XM_075231740.1"/>
</dbReference>
<keyword evidence="1" id="KW-1185">Reference proteome</keyword>
<reference evidence="2" key="2">
    <citation type="submission" date="2025-08" db="UniProtKB">
        <authorList>
            <consortium name="RefSeq"/>
        </authorList>
    </citation>
    <scope>IDENTIFICATION</scope>
    <source>
        <tissue evidence="2">Leaf</tissue>
    </source>
</reference>
<gene>
    <name evidence="2" type="primary">LOC142169819</name>
</gene>
<sequence>MRDLRKFFERLRKYDLKLNPTKYAFRVPSRKLLRFIVRWRGIELDPTKIKSIRDLPSPKSKKEVMSLLGRLNYISRFISQLTTTCEPIFKLLKKHMSIKWIDKCQESFDKIKEYLPNPSVLVPPEPGRPLFLYLTVLENSFGCVLGKHDPYGEPWYHDIKRFLKMKEYPEQASGDQKKTIKSLASSFFLSGETLYKRTPDLNLLRCVDSRETDRIMNKVHSGVCGPHMNGVASYVSALSIRCLGIDVIRPIQSNASNGHKFILVSIDYFTKWVEAVTKKVVVEFVHFNIICHFCIPKTIITDNATNLNSHLMREVYEQFKIMHHNSTAYRPKANDVVEAANKNIKKILREMVRGSG</sequence>
<name>A0AC58SS92_TOBAC</name>